<dbReference type="STRING" id="190650.CC_0825"/>
<dbReference type="HOGENOM" id="CLU_1021924_0_0_5"/>
<accession>Q9A9Y6</accession>
<dbReference type="Proteomes" id="UP000001816">
    <property type="component" value="Chromosome"/>
</dbReference>
<evidence type="ECO:0000256" key="1">
    <source>
        <dbReference type="SAM" id="MobiDB-lite"/>
    </source>
</evidence>
<protein>
    <submittedName>
        <fullName evidence="2">Uncharacterized protein</fullName>
    </submittedName>
</protein>
<feature type="compositionally biased region" description="Basic residues" evidence="1">
    <location>
        <begin position="215"/>
        <end position="224"/>
    </location>
</feature>
<evidence type="ECO:0000313" key="3">
    <source>
        <dbReference type="Proteomes" id="UP000001816"/>
    </source>
</evidence>
<feature type="compositionally biased region" description="Basic residues" evidence="1">
    <location>
        <begin position="1"/>
        <end position="12"/>
    </location>
</feature>
<dbReference type="PIR" id="F87351">
    <property type="entry name" value="F87351"/>
</dbReference>
<dbReference type="BioCyc" id="CAULO:CC0825-MONOMER"/>
<dbReference type="EMBL" id="AE005673">
    <property type="protein sequence ID" value="AAK22810.1"/>
    <property type="molecule type" value="Genomic_DNA"/>
</dbReference>
<feature type="region of interest" description="Disordered" evidence="1">
    <location>
        <begin position="1"/>
        <end position="34"/>
    </location>
</feature>
<sequence length="272" mass="28297">MEWARLRPRPTRSRQGVRSGPRHSPGRSAERSEPRLAALLQMNPAQEAAAGQAGVDGGVHLAVGGGSAGDFAHQAPERDDAVDQGLATGLGQLAGSVFGVLGADLVVGPQRRVQRLHLIGQGLAGLQTREAVGVVKGLGQDRRHLALGQADVAHRLGADVDGLLARLAPAAGRFLGLGRRLDLGVGAGGQQHGGGSGHDQQLVRHQKRPPDKTRHGNGKPRRRFPPASPSARTLRPAHDPSPPQSVSSRPKRSGEPGPRATSTALRHPLGPG</sequence>
<feature type="region of interest" description="Disordered" evidence="1">
    <location>
        <begin position="186"/>
        <end position="272"/>
    </location>
</feature>
<dbReference type="AlphaFoldDB" id="Q9A9Y6"/>
<proteinExistence type="predicted"/>
<keyword evidence="3" id="KW-1185">Reference proteome</keyword>
<dbReference type="EnsemblBacteria" id="AAK22810">
    <property type="protein sequence ID" value="AAK22810"/>
    <property type="gene ID" value="CC_0825"/>
</dbReference>
<organism evidence="2 3">
    <name type="scientific">Caulobacter vibrioides (strain ATCC 19089 / CIP 103742 / CB 15)</name>
    <name type="common">Caulobacter crescentus</name>
    <dbReference type="NCBI Taxonomy" id="190650"/>
    <lineage>
        <taxon>Bacteria</taxon>
        <taxon>Pseudomonadati</taxon>
        <taxon>Pseudomonadota</taxon>
        <taxon>Alphaproteobacteria</taxon>
        <taxon>Caulobacterales</taxon>
        <taxon>Caulobacteraceae</taxon>
        <taxon>Caulobacter</taxon>
    </lineage>
</organism>
<name>Q9A9Y6_CAUVC</name>
<feature type="compositionally biased region" description="Gly residues" evidence="1">
    <location>
        <begin position="186"/>
        <end position="197"/>
    </location>
</feature>
<evidence type="ECO:0000313" key="2">
    <source>
        <dbReference type="EMBL" id="AAK22810.1"/>
    </source>
</evidence>
<dbReference type="KEGG" id="ccr:CC_0825"/>
<reference evidence="2 3" key="1">
    <citation type="journal article" date="2001" name="Proc. Natl. Acad. Sci. U.S.A.">
        <title>Complete genome sequence of Caulobacter crescentus.</title>
        <authorList>
            <person name="Nierman W.C."/>
            <person name="Feldblyum T.V."/>
            <person name="Laub M.T."/>
            <person name="Paulsen I.T."/>
            <person name="Nelson K.E."/>
            <person name="Eisen J.A."/>
            <person name="Heidelberg J.F."/>
            <person name="Alley M.R."/>
            <person name="Ohta N."/>
            <person name="Maddock J.R."/>
            <person name="Potocka I."/>
            <person name="Nelson W.C."/>
            <person name="Newton A."/>
            <person name="Stephens C."/>
            <person name="Phadke N.D."/>
            <person name="Ely B."/>
            <person name="DeBoy R.T."/>
            <person name="Dodson R.J."/>
            <person name="Durkin A.S."/>
            <person name="Gwinn M.L."/>
            <person name="Haft D.H."/>
            <person name="Kolonay J.F."/>
            <person name="Smit J."/>
            <person name="Craven M.B."/>
            <person name="Khouri H."/>
            <person name="Shetty J."/>
            <person name="Berry K."/>
            <person name="Utterback T."/>
            <person name="Tran K."/>
            <person name="Wolf A."/>
            <person name="Vamathevan J."/>
            <person name="Ermolaeva M."/>
            <person name="White O."/>
            <person name="Salzberg S.L."/>
            <person name="Venter J.C."/>
            <person name="Shapiro L."/>
            <person name="Fraser C.M."/>
        </authorList>
    </citation>
    <scope>NUCLEOTIDE SEQUENCE [LARGE SCALE GENOMIC DNA]</scope>
    <source>
        <strain evidence="3">ATCC 19089 / CB15</strain>
    </source>
</reference>
<gene>
    <name evidence="2" type="ordered locus">CC_0825</name>
</gene>